<dbReference type="OrthoDB" id="9796533at2"/>
<dbReference type="PROSITE" id="PS01125">
    <property type="entry name" value="ROK"/>
    <property type="match status" value="1"/>
</dbReference>
<accession>A0A1H9NBW8</accession>
<gene>
    <name evidence="2" type="ORF">SAMN04487884_104133</name>
</gene>
<dbReference type="GO" id="GO:0016301">
    <property type="term" value="F:kinase activity"/>
    <property type="evidence" value="ECO:0007669"/>
    <property type="project" value="UniProtKB-KW"/>
</dbReference>
<dbReference type="SUPFAM" id="SSF53067">
    <property type="entry name" value="Actin-like ATPase domain"/>
    <property type="match status" value="1"/>
</dbReference>
<evidence type="ECO:0000313" key="2">
    <source>
        <dbReference type="EMBL" id="SER33540.1"/>
    </source>
</evidence>
<sequence>MGDKYNICLDIGGTKILGAIFDKKENITYRLKKKTKEGGESAGNVEEVIISVVDELIKESGIDKKDINAIAAGAPGVINQKDGIILFSPNLPWKNYDIKSPIKKKFGVPFYIGNDVNVGVLGEYKYGAAKGYKNVAGFFVGTGMGGGLILNGKLFTGNEFKAAEYGHMILDPEGPLCNCGQRGCLEAFSSKQGMSSYIRQQVSRGRKSEMAEAVEGGVFKSKILKKALEKEDKVAMEAVDRACHYLAIASGNMINTISPDIIVYGGGVMEAVGDIFMEKILAEVDRYCMPSIRSTVELKKAALGDDSILYGALSMINDQKG</sequence>
<dbReference type="AlphaFoldDB" id="A0A1H9NBW8"/>
<dbReference type="PANTHER" id="PTHR18964">
    <property type="entry name" value="ROK (REPRESSOR, ORF, KINASE) FAMILY"/>
    <property type="match status" value="1"/>
</dbReference>
<dbReference type="InterPro" id="IPR043129">
    <property type="entry name" value="ATPase_NBD"/>
</dbReference>
<dbReference type="Gene3D" id="3.30.420.40">
    <property type="match status" value="2"/>
</dbReference>
<evidence type="ECO:0000313" key="3">
    <source>
        <dbReference type="Proteomes" id="UP000182584"/>
    </source>
</evidence>
<keyword evidence="2" id="KW-0808">Transferase</keyword>
<dbReference type="InterPro" id="IPR049874">
    <property type="entry name" value="ROK_cs"/>
</dbReference>
<dbReference type="EMBL" id="FOGJ01000004">
    <property type="protein sequence ID" value="SER33540.1"/>
    <property type="molecule type" value="Genomic_DNA"/>
</dbReference>
<dbReference type="RefSeq" id="WP_074754658.1">
    <property type="nucleotide sequence ID" value="NZ_FOGJ01000004.1"/>
</dbReference>
<proteinExistence type="inferred from homology"/>
<dbReference type="eggNOG" id="COG1940">
    <property type="taxonomic scope" value="Bacteria"/>
</dbReference>
<organism evidence="2 3">
    <name type="scientific">Butyrivibrio fibrisolvens</name>
    <dbReference type="NCBI Taxonomy" id="831"/>
    <lineage>
        <taxon>Bacteria</taxon>
        <taxon>Bacillati</taxon>
        <taxon>Bacillota</taxon>
        <taxon>Clostridia</taxon>
        <taxon>Lachnospirales</taxon>
        <taxon>Lachnospiraceae</taxon>
        <taxon>Butyrivibrio</taxon>
    </lineage>
</organism>
<dbReference type="Pfam" id="PF00480">
    <property type="entry name" value="ROK"/>
    <property type="match status" value="1"/>
</dbReference>
<comment type="similarity">
    <text evidence="1">Belongs to the ROK (NagC/XylR) family.</text>
</comment>
<reference evidence="2 3" key="1">
    <citation type="submission" date="2016-10" db="EMBL/GenBank/DDBJ databases">
        <authorList>
            <person name="de Groot N.N."/>
        </authorList>
    </citation>
    <scope>NUCLEOTIDE SEQUENCE [LARGE SCALE GENOMIC DNA]</scope>
    <source>
        <strain evidence="2 3">AR40</strain>
    </source>
</reference>
<name>A0A1H9NBW8_BUTFI</name>
<keyword evidence="2" id="KW-0418">Kinase</keyword>
<protein>
    <submittedName>
        <fullName evidence="2">Glucokinase</fullName>
    </submittedName>
</protein>
<dbReference type="InterPro" id="IPR000600">
    <property type="entry name" value="ROK"/>
</dbReference>
<dbReference type="PANTHER" id="PTHR18964:SF149">
    <property type="entry name" value="BIFUNCTIONAL UDP-N-ACETYLGLUCOSAMINE 2-EPIMERASE_N-ACETYLMANNOSAMINE KINASE"/>
    <property type="match status" value="1"/>
</dbReference>
<evidence type="ECO:0000256" key="1">
    <source>
        <dbReference type="ARBA" id="ARBA00006479"/>
    </source>
</evidence>
<dbReference type="Proteomes" id="UP000182584">
    <property type="component" value="Unassembled WGS sequence"/>
</dbReference>